<name>A0A8H3FQ98_9LECA</name>
<dbReference type="EMBL" id="CAJPDS010000049">
    <property type="protein sequence ID" value="CAF9928833.1"/>
    <property type="molecule type" value="Genomic_DNA"/>
</dbReference>
<dbReference type="PANTHER" id="PTHR38113">
    <property type="match status" value="1"/>
</dbReference>
<evidence type="ECO:0000313" key="4">
    <source>
        <dbReference type="Proteomes" id="UP000664521"/>
    </source>
</evidence>
<dbReference type="Pfam" id="PF10056">
    <property type="entry name" value="DUF2293"/>
    <property type="match status" value="1"/>
</dbReference>
<organism evidence="3 4">
    <name type="scientific">Heterodermia speciosa</name>
    <dbReference type="NCBI Taxonomy" id="116794"/>
    <lineage>
        <taxon>Eukaryota</taxon>
        <taxon>Fungi</taxon>
        <taxon>Dikarya</taxon>
        <taxon>Ascomycota</taxon>
        <taxon>Pezizomycotina</taxon>
        <taxon>Lecanoromycetes</taxon>
        <taxon>OSLEUM clade</taxon>
        <taxon>Lecanoromycetidae</taxon>
        <taxon>Caliciales</taxon>
        <taxon>Physciaceae</taxon>
        <taxon>Heterodermia</taxon>
    </lineage>
</organism>
<dbReference type="InterPro" id="IPR018744">
    <property type="entry name" value="DUF2293"/>
</dbReference>
<evidence type="ECO:0000256" key="1">
    <source>
        <dbReference type="SAM" id="MobiDB-lite"/>
    </source>
</evidence>
<dbReference type="Proteomes" id="UP000664521">
    <property type="component" value="Unassembled WGS sequence"/>
</dbReference>
<feature type="domain" description="DUF2293" evidence="2">
    <location>
        <begin position="107"/>
        <end position="197"/>
    </location>
</feature>
<evidence type="ECO:0000313" key="3">
    <source>
        <dbReference type="EMBL" id="CAF9928833.1"/>
    </source>
</evidence>
<dbReference type="PANTHER" id="PTHR38113:SF2">
    <property type="entry name" value="DUF2293 DOMAIN-CONTAINING PROTEIN"/>
    <property type="match status" value="1"/>
</dbReference>
<sequence>MTKNHNELAGRSLGYLDRGHSQKLANGYVFVPKGNVYITRHCRDLTKRAGFPLYVVKHNRTHETLGIDCPDWIFAKVKVDQEASAKKRQHAIDVKDKREREASRALIVRFFPNIPENSLNTILGHGFEKGSRRVGRTKTLDDSVKARLAVYAHIRHSHTTYDAIYSAARAKSDEQNIKAYARAAVNETVHRIADSWRSGYSNARETNLGSIAQSPGHVPDTNIAVSSSSAEVATACSRAYAILEDVEGVTKKLLSNETQGRVKSSRPNNGGSRPTRNRYPARQTATRGIRKAP</sequence>
<dbReference type="AlphaFoldDB" id="A0A8H3FQ98"/>
<protein>
    <recommendedName>
        <fullName evidence="2">DUF2293 domain-containing protein</fullName>
    </recommendedName>
</protein>
<feature type="region of interest" description="Disordered" evidence="1">
    <location>
        <begin position="256"/>
        <end position="293"/>
    </location>
</feature>
<proteinExistence type="predicted"/>
<accession>A0A8H3FQ98</accession>
<comment type="caution">
    <text evidence="3">The sequence shown here is derived from an EMBL/GenBank/DDBJ whole genome shotgun (WGS) entry which is preliminary data.</text>
</comment>
<feature type="compositionally biased region" description="Polar residues" evidence="1">
    <location>
        <begin position="256"/>
        <end position="274"/>
    </location>
</feature>
<evidence type="ECO:0000259" key="2">
    <source>
        <dbReference type="Pfam" id="PF10056"/>
    </source>
</evidence>
<dbReference type="OrthoDB" id="5381833at2759"/>
<keyword evidence="4" id="KW-1185">Reference proteome</keyword>
<reference evidence="3" key="1">
    <citation type="submission" date="2021-03" db="EMBL/GenBank/DDBJ databases">
        <authorList>
            <person name="Tagirdzhanova G."/>
        </authorList>
    </citation>
    <scope>NUCLEOTIDE SEQUENCE</scope>
</reference>
<gene>
    <name evidence="3" type="ORF">HETSPECPRED_006947</name>
</gene>